<reference evidence="2 3" key="1">
    <citation type="submission" date="2022-06" db="EMBL/GenBank/DDBJ databases">
        <title>Genomic Encyclopedia of Type Strains, Phase I: the one thousand microbial genomes (KMG-I) project.</title>
        <authorList>
            <person name="Kyrpides N."/>
        </authorList>
    </citation>
    <scope>NUCLEOTIDE SEQUENCE [LARGE SCALE GENOMIC DNA]</scope>
    <source>
        <strain evidence="2 3">DSM 43889</strain>
    </source>
</reference>
<dbReference type="InterPro" id="IPR036388">
    <property type="entry name" value="WH-like_DNA-bd_sf"/>
</dbReference>
<proteinExistence type="predicted"/>
<accession>A0ABT1JG91</accession>
<protein>
    <recommendedName>
        <fullName evidence="1">HTH luxR-type domain-containing protein</fullName>
    </recommendedName>
</protein>
<organism evidence="2 3">
    <name type="scientific">Actinoalloteichus caeruleus DSM 43889</name>
    <dbReference type="NCBI Taxonomy" id="1120930"/>
    <lineage>
        <taxon>Bacteria</taxon>
        <taxon>Bacillati</taxon>
        <taxon>Actinomycetota</taxon>
        <taxon>Actinomycetes</taxon>
        <taxon>Pseudonocardiales</taxon>
        <taxon>Pseudonocardiaceae</taxon>
        <taxon>Actinoalloteichus</taxon>
        <taxon>Actinoalloteichus cyanogriseus</taxon>
    </lineage>
</organism>
<name>A0ABT1JG91_ACTCY</name>
<sequence>MALRDLGFTAEQERVYRALLADPDSDLAGLARTGTPGTVRAALAGLVELGVARFRADRPSGVELPRPSVALGDLIERTEDELLRRHRRVGDTRSEVPALAEQHAGTTAGPLTGQGVERLTDVDQVRERLAELSFFTRTSVYSVHPSARPSPESVAAARPLDVRSQRRGVEMRVIHEASVVTDHRVRDHLREAAASGARIRLSDLPVERMIIMDEEVVVVPSDPSDTRRGALVVRQAGLVRGFLHLFHRIWAEAADLTTSDDPPADLTEEDRQLLALLAEGRTDETAARAVGVSVRHLRRRIARLMHRLQAASRFEAGVAAARRGWL</sequence>
<dbReference type="SMART" id="SM00421">
    <property type="entry name" value="HTH_LUXR"/>
    <property type="match status" value="1"/>
</dbReference>
<dbReference type="InterPro" id="IPR051797">
    <property type="entry name" value="TrmB-like"/>
</dbReference>
<dbReference type="SUPFAM" id="SSF46894">
    <property type="entry name" value="C-terminal effector domain of the bipartite response regulators"/>
    <property type="match status" value="1"/>
</dbReference>
<dbReference type="Proteomes" id="UP000791080">
    <property type="component" value="Unassembled WGS sequence"/>
</dbReference>
<dbReference type="PANTHER" id="PTHR34293">
    <property type="entry name" value="HTH-TYPE TRANSCRIPTIONAL REGULATOR TRMBL2"/>
    <property type="match status" value="1"/>
</dbReference>
<dbReference type="InterPro" id="IPR016032">
    <property type="entry name" value="Sig_transdc_resp-reg_C-effctor"/>
</dbReference>
<dbReference type="InterPro" id="IPR000792">
    <property type="entry name" value="Tscrpt_reg_LuxR_C"/>
</dbReference>
<comment type="caution">
    <text evidence="2">The sequence shown here is derived from an EMBL/GenBank/DDBJ whole genome shotgun (WGS) entry which is preliminary data.</text>
</comment>
<evidence type="ECO:0000313" key="3">
    <source>
        <dbReference type="Proteomes" id="UP000791080"/>
    </source>
</evidence>
<feature type="domain" description="HTH luxR-type" evidence="1">
    <location>
        <begin position="263"/>
        <end position="320"/>
    </location>
</feature>
<dbReference type="PANTHER" id="PTHR34293:SF1">
    <property type="entry name" value="HTH-TYPE TRANSCRIPTIONAL REGULATOR TRMBL2"/>
    <property type="match status" value="1"/>
</dbReference>
<dbReference type="Gene3D" id="1.10.10.10">
    <property type="entry name" value="Winged helix-like DNA-binding domain superfamily/Winged helix DNA-binding domain"/>
    <property type="match status" value="1"/>
</dbReference>
<keyword evidence="3" id="KW-1185">Reference proteome</keyword>
<evidence type="ECO:0000313" key="2">
    <source>
        <dbReference type="EMBL" id="MCP2331183.1"/>
    </source>
</evidence>
<evidence type="ECO:0000259" key="1">
    <source>
        <dbReference type="SMART" id="SM00421"/>
    </source>
</evidence>
<gene>
    <name evidence="2" type="ORF">G443_001453</name>
</gene>
<dbReference type="RefSeq" id="WP_051314353.1">
    <property type="nucleotide sequence ID" value="NZ_AUBJ02000001.1"/>
</dbReference>
<dbReference type="EMBL" id="AUBJ02000001">
    <property type="protein sequence ID" value="MCP2331183.1"/>
    <property type="molecule type" value="Genomic_DNA"/>
</dbReference>